<dbReference type="CDD" id="cd07185">
    <property type="entry name" value="OmpA_C-like"/>
    <property type="match status" value="1"/>
</dbReference>
<dbReference type="Proteomes" id="UP000198771">
    <property type="component" value="Unassembled WGS sequence"/>
</dbReference>
<dbReference type="Pfam" id="PF00691">
    <property type="entry name" value="OmpA"/>
    <property type="match status" value="1"/>
</dbReference>
<protein>
    <submittedName>
        <fullName evidence="12">Chemotaxis protein MotB</fullName>
    </submittedName>
</protein>
<dbReference type="STRING" id="617002.SAMN05660653_01422"/>
<evidence type="ECO:0000313" key="13">
    <source>
        <dbReference type="Proteomes" id="UP000198771"/>
    </source>
</evidence>
<evidence type="ECO:0000256" key="6">
    <source>
        <dbReference type="ARBA" id="ARBA00022989"/>
    </source>
</evidence>
<evidence type="ECO:0000313" key="12">
    <source>
        <dbReference type="EMBL" id="SDB29540.1"/>
    </source>
</evidence>
<organism evidence="12 13">
    <name type="scientific">Desulfonatronum thiosulfatophilum</name>
    <dbReference type="NCBI Taxonomy" id="617002"/>
    <lineage>
        <taxon>Bacteria</taxon>
        <taxon>Pseudomonadati</taxon>
        <taxon>Thermodesulfobacteriota</taxon>
        <taxon>Desulfovibrionia</taxon>
        <taxon>Desulfovibrionales</taxon>
        <taxon>Desulfonatronaceae</taxon>
        <taxon>Desulfonatronum</taxon>
    </lineage>
</organism>
<evidence type="ECO:0000256" key="8">
    <source>
        <dbReference type="ARBA" id="ARBA00023237"/>
    </source>
</evidence>
<keyword evidence="6 10" id="KW-1133">Transmembrane helix</keyword>
<name>A0A1G6C9G7_9BACT</name>
<dbReference type="GO" id="GO:0009279">
    <property type="term" value="C:cell outer membrane"/>
    <property type="evidence" value="ECO:0007669"/>
    <property type="project" value="UniProtKB-SubCell"/>
</dbReference>
<evidence type="ECO:0000259" key="11">
    <source>
        <dbReference type="PROSITE" id="PS51123"/>
    </source>
</evidence>
<comment type="subcellular location">
    <subcellularLocation>
        <location evidence="1">Cell membrane</location>
        <topology evidence="1">Single-pass membrane protein</topology>
    </subcellularLocation>
    <subcellularLocation>
        <location evidence="2">Cell outer membrane</location>
    </subcellularLocation>
</comment>
<dbReference type="PROSITE" id="PS51123">
    <property type="entry name" value="OMPA_2"/>
    <property type="match status" value="1"/>
</dbReference>
<reference evidence="12 13" key="1">
    <citation type="submission" date="2016-10" db="EMBL/GenBank/DDBJ databases">
        <authorList>
            <person name="de Groot N.N."/>
        </authorList>
    </citation>
    <scope>NUCLEOTIDE SEQUENCE [LARGE SCALE GENOMIC DNA]</scope>
    <source>
        <strain evidence="12 13">ASO4-2</strain>
    </source>
</reference>
<dbReference type="AlphaFoldDB" id="A0A1G6C9G7"/>
<dbReference type="InterPro" id="IPR006665">
    <property type="entry name" value="OmpA-like"/>
</dbReference>
<evidence type="ECO:0000256" key="9">
    <source>
        <dbReference type="PROSITE-ProRule" id="PRU00473"/>
    </source>
</evidence>
<feature type="domain" description="OmpA-like" evidence="11">
    <location>
        <begin position="117"/>
        <end position="238"/>
    </location>
</feature>
<evidence type="ECO:0000256" key="2">
    <source>
        <dbReference type="ARBA" id="ARBA00004442"/>
    </source>
</evidence>
<accession>A0A1G6C9G7</accession>
<evidence type="ECO:0000256" key="1">
    <source>
        <dbReference type="ARBA" id="ARBA00004162"/>
    </source>
</evidence>
<dbReference type="Gene3D" id="3.30.1330.60">
    <property type="entry name" value="OmpA-like domain"/>
    <property type="match status" value="1"/>
</dbReference>
<dbReference type="PANTHER" id="PTHR30329">
    <property type="entry name" value="STATOR ELEMENT OF FLAGELLAR MOTOR COMPLEX"/>
    <property type="match status" value="1"/>
</dbReference>
<comment type="similarity">
    <text evidence="3">Belongs to the MotB family.</text>
</comment>
<dbReference type="RefSeq" id="WP_244148672.1">
    <property type="nucleotide sequence ID" value="NZ_FMXO01000007.1"/>
</dbReference>
<keyword evidence="5 10" id="KW-0812">Transmembrane</keyword>
<sequence length="242" mass="27559">MKFRNTPPPEEEGAPTWMVTFADLMSLLLTFFILVLSFANMDIVRFRDMLGSIQTAFGVQVQRREADYVAFSPSQFERKDMELSKENEEILSMVVQLRTIMENDETLQKSTGVEADDNGMVLRVDSASMFDRGSATLRPEAESALDAVISILRNYNMNLVIRGHTDDVPVNSAQFPSNWELSAARATAALRYIMEYGGFSPTRMRAVGYADSRPLVPNTSEENRRKNRRVEFYYHSPDAQTW</sequence>
<keyword evidence="8" id="KW-0998">Cell outer membrane</keyword>
<evidence type="ECO:0000256" key="10">
    <source>
        <dbReference type="SAM" id="Phobius"/>
    </source>
</evidence>
<dbReference type="InterPro" id="IPR050330">
    <property type="entry name" value="Bact_OuterMem_StrucFunc"/>
</dbReference>
<dbReference type="PRINTS" id="PR01021">
    <property type="entry name" value="OMPADOMAIN"/>
</dbReference>
<dbReference type="Pfam" id="PF13677">
    <property type="entry name" value="MotB_plug"/>
    <property type="match status" value="1"/>
</dbReference>
<dbReference type="EMBL" id="FMXO01000007">
    <property type="protein sequence ID" value="SDB29540.1"/>
    <property type="molecule type" value="Genomic_DNA"/>
</dbReference>
<evidence type="ECO:0000256" key="3">
    <source>
        <dbReference type="ARBA" id="ARBA00008914"/>
    </source>
</evidence>
<keyword evidence="7 9" id="KW-0472">Membrane</keyword>
<dbReference type="SUPFAM" id="SSF103088">
    <property type="entry name" value="OmpA-like"/>
    <property type="match status" value="1"/>
</dbReference>
<gene>
    <name evidence="12" type="ORF">SAMN05660653_01422</name>
</gene>
<keyword evidence="4" id="KW-1003">Cell membrane</keyword>
<dbReference type="InterPro" id="IPR006664">
    <property type="entry name" value="OMP_bac"/>
</dbReference>
<dbReference type="PANTHER" id="PTHR30329:SF21">
    <property type="entry name" value="LIPOPROTEIN YIAD-RELATED"/>
    <property type="match status" value="1"/>
</dbReference>
<evidence type="ECO:0000256" key="5">
    <source>
        <dbReference type="ARBA" id="ARBA00022692"/>
    </source>
</evidence>
<evidence type="ECO:0000256" key="7">
    <source>
        <dbReference type="ARBA" id="ARBA00023136"/>
    </source>
</evidence>
<keyword evidence="13" id="KW-1185">Reference proteome</keyword>
<dbReference type="InterPro" id="IPR036737">
    <property type="entry name" value="OmpA-like_sf"/>
</dbReference>
<feature type="transmembrane region" description="Helical" evidence="10">
    <location>
        <begin position="20"/>
        <end position="39"/>
    </location>
</feature>
<proteinExistence type="inferred from homology"/>
<dbReference type="GO" id="GO:0005886">
    <property type="term" value="C:plasma membrane"/>
    <property type="evidence" value="ECO:0007669"/>
    <property type="project" value="UniProtKB-SubCell"/>
</dbReference>
<evidence type="ECO:0000256" key="4">
    <source>
        <dbReference type="ARBA" id="ARBA00022475"/>
    </source>
</evidence>
<dbReference type="InterPro" id="IPR025713">
    <property type="entry name" value="MotB-like_N_dom"/>
</dbReference>